<keyword evidence="2" id="KW-1185">Reference proteome</keyword>
<sequence length="41" mass="4371">QVERVRVNGRTFWRARVTGLSAASARQACGAARGPCMVIAP</sequence>
<gene>
    <name evidence="1" type="ORF">HMPREF0731_3836</name>
</gene>
<dbReference type="Proteomes" id="UP000005324">
    <property type="component" value="Unassembled WGS sequence"/>
</dbReference>
<evidence type="ECO:0000313" key="2">
    <source>
        <dbReference type="Proteomes" id="UP000005324"/>
    </source>
</evidence>
<evidence type="ECO:0000313" key="1">
    <source>
        <dbReference type="EMBL" id="EFH09935.1"/>
    </source>
</evidence>
<feature type="non-terminal residue" evidence="1">
    <location>
        <position position="1"/>
    </location>
</feature>
<dbReference type="AlphaFoldDB" id="D5RRX4"/>
<dbReference type="EMBL" id="ADVL01000721">
    <property type="protein sequence ID" value="EFH09935.1"/>
    <property type="molecule type" value="Genomic_DNA"/>
</dbReference>
<organism evidence="1 2">
    <name type="scientific">Pseudoroseomonas cervicalis ATCC 49957</name>
    <dbReference type="NCBI Taxonomy" id="525371"/>
    <lineage>
        <taxon>Bacteria</taxon>
        <taxon>Pseudomonadati</taxon>
        <taxon>Pseudomonadota</taxon>
        <taxon>Alphaproteobacteria</taxon>
        <taxon>Acetobacterales</taxon>
        <taxon>Roseomonadaceae</taxon>
        <taxon>Roseomonas</taxon>
    </lineage>
</organism>
<reference evidence="1 2" key="1">
    <citation type="submission" date="2010-04" db="EMBL/GenBank/DDBJ databases">
        <authorList>
            <person name="Qin X."/>
            <person name="Bachman B."/>
            <person name="Battles P."/>
            <person name="Bell A."/>
            <person name="Bess C."/>
            <person name="Bickham C."/>
            <person name="Chaboub L."/>
            <person name="Chen D."/>
            <person name="Coyle M."/>
            <person name="Deiros D.R."/>
            <person name="Dinh H."/>
            <person name="Forbes L."/>
            <person name="Fowler G."/>
            <person name="Francisco L."/>
            <person name="Fu Q."/>
            <person name="Gubbala S."/>
            <person name="Hale W."/>
            <person name="Han Y."/>
            <person name="Hemphill L."/>
            <person name="Highlander S.K."/>
            <person name="Hirani K."/>
            <person name="Hogues M."/>
            <person name="Jackson L."/>
            <person name="Jakkamsetti A."/>
            <person name="Javaid M."/>
            <person name="Jiang H."/>
            <person name="Korchina V."/>
            <person name="Kovar C."/>
            <person name="Lara F."/>
            <person name="Lee S."/>
            <person name="Mata R."/>
            <person name="Mathew T."/>
            <person name="Moen C."/>
            <person name="Morales K."/>
            <person name="Munidasa M."/>
            <person name="Nazareth L."/>
            <person name="Ngo R."/>
            <person name="Nguyen L."/>
            <person name="Okwuonu G."/>
            <person name="Ongeri F."/>
            <person name="Patil S."/>
            <person name="Petrosino J."/>
            <person name="Pham C."/>
            <person name="Pham P."/>
            <person name="Pu L.-L."/>
            <person name="Puazo M."/>
            <person name="Raj R."/>
            <person name="Reid J."/>
            <person name="Rouhana J."/>
            <person name="Saada N."/>
            <person name="Shang Y."/>
            <person name="Simmons D."/>
            <person name="Thornton R."/>
            <person name="Warren J."/>
            <person name="Weissenberger G."/>
            <person name="Zhang J."/>
            <person name="Zhang L."/>
            <person name="Zhou C."/>
            <person name="Zhu D."/>
            <person name="Muzny D."/>
            <person name="Worley K."/>
            <person name="Gibbs R."/>
        </authorList>
    </citation>
    <scope>NUCLEOTIDE SEQUENCE [LARGE SCALE GENOMIC DNA]</scope>
    <source>
        <strain evidence="1 2">ATCC 49957</strain>
    </source>
</reference>
<proteinExistence type="predicted"/>
<name>D5RRX4_9PROT</name>
<protein>
    <submittedName>
        <fullName evidence="1">Uncharacterized protein</fullName>
    </submittedName>
</protein>
<accession>D5RRX4</accession>
<comment type="caution">
    <text evidence="1">The sequence shown here is derived from an EMBL/GenBank/DDBJ whole genome shotgun (WGS) entry which is preliminary data.</text>
</comment>
<dbReference type="HOGENOM" id="CLU_3262717_0_0_5"/>